<dbReference type="Gene3D" id="1.10.510.10">
    <property type="entry name" value="Transferase(Phosphotransferase) domain 1"/>
    <property type="match status" value="1"/>
</dbReference>
<dbReference type="VEuPathDB" id="FungiDB:H310_04787"/>
<feature type="chain" id="PRO_5001534963" evidence="3">
    <location>
        <begin position="18"/>
        <end position="576"/>
    </location>
</feature>
<sequence length="576" mass="62427">MRVRVLLLAGLLHATCAQIKVTPTLTLLATPAPTPMTTVTPESTTPRPTPSPTPSSTPSTTKTDDVTTTLSPTTTAPATPEPGDITTKPPVITTTTTSTKPTTTNTRPTTTHSTSSTEAPTTTTSTQPPTPTIIIEPKVDTPITTYIAIAGGSVLAIGLLALLVVVLRRRQAAEEDEENNHRNITPREYYSEQSSNPHHNHTGGSVTSRKHLGSAQDTTSTPSTMPQSVDYLGASSRVSNPRSGNNAQHSRSSNSHTGGHPLGQYSTTGEVNEIAGYDIRFDKSMSNFRVANDEIIMGDLVASGGFGVIYRGVFAGEEIAIKKCLPDKVNNHAAMESFMLEIKLMSKLDHPNIVRFVGVAWTTLVQLKMLTEYMPRGNVRMLLQDVKKNGRSLPWVVSSATRDMPSRLRIAANVAEALVYLHLNDPPIIHRDLKSSNVLLSEDFEAKLTDFGTSRELSDEHTMTAEIGTLAWIAPEIMLGGHYTERADIYSFGVILNELDLCDLPYSNVTDARGAAISHTRLGVLVAQGKVAPQFSPQCPPWVQQMGGECLRFDPTQRPTAMQVAYRLRRSIADAK</sequence>
<feature type="region of interest" description="Disordered" evidence="1">
    <location>
        <begin position="172"/>
        <end position="267"/>
    </location>
</feature>
<dbReference type="PROSITE" id="PS50011">
    <property type="entry name" value="PROTEIN_KINASE_DOM"/>
    <property type="match status" value="1"/>
</dbReference>
<feature type="domain" description="Protein kinase" evidence="4">
    <location>
        <begin position="295"/>
        <end position="572"/>
    </location>
</feature>
<evidence type="ECO:0000313" key="5">
    <source>
        <dbReference type="EMBL" id="ETW03280.1"/>
    </source>
</evidence>
<dbReference type="EMBL" id="KI913959">
    <property type="protein sequence ID" value="ETW03280.1"/>
    <property type="molecule type" value="Genomic_DNA"/>
</dbReference>
<feature type="compositionally biased region" description="Polar residues" evidence="1">
    <location>
        <begin position="191"/>
        <end position="207"/>
    </location>
</feature>
<keyword evidence="2" id="KW-0472">Membrane</keyword>
<dbReference type="RefSeq" id="XP_008867509.1">
    <property type="nucleotide sequence ID" value="XM_008869287.1"/>
</dbReference>
<feature type="compositionally biased region" description="Polar residues" evidence="1">
    <location>
        <begin position="215"/>
        <end position="227"/>
    </location>
</feature>
<dbReference type="Gene3D" id="3.30.200.20">
    <property type="entry name" value="Phosphorylase Kinase, domain 1"/>
    <property type="match status" value="1"/>
</dbReference>
<keyword evidence="5" id="KW-0418">Kinase</keyword>
<evidence type="ECO:0000256" key="3">
    <source>
        <dbReference type="SAM" id="SignalP"/>
    </source>
</evidence>
<evidence type="ECO:0000259" key="4">
    <source>
        <dbReference type="PROSITE" id="PS50011"/>
    </source>
</evidence>
<feature type="transmembrane region" description="Helical" evidence="2">
    <location>
        <begin position="146"/>
        <end position="167"/>
    </location>
</feature>
<keyword evidence="2" id="KW-0812">Transmembrane</keyword>
<accession>A0A024UAN8</accession>
<name>A0A024UAN8_9STRA</name>
<dbReference type="Pfam" id="PF00069">
    <property type="entry name" value="Pkinase"/>
    <property type="match status" value="1"/>
</dbReference>
<protein>
    <submittedName>
        <fullName evidence="5">TKL protein kinase</fullName>
    </submittedName>
</protein>
<keyword evidence="5" id="KW-0808">Transferase</keyword>
<dbReference type="GO" id="GO:0005524">
    <property type="term" value="F:ATP binding"/>
    <property type="evidence" value="ECO:0007669"/>
    <property type="project" value="InterPro"/>
</dbReference>
<feature type="compositionally biased region" description="Low complexity" evidence="1">
    <location>
        <begin position="29"/>
        <end position="46"/>
    </location>
</feature>
<feature type="region of interest" description="Disordered" evidence="1">
    <location>
        <begin position="29"/>
        <end position="133"/>
    </location>
</feature>
<dbReference type="PANTHER" id="PTHR44329:SF214">
    <property type="entry name" value="PROTEIN KINASE DOMAIN-CONTAINING PROTEIN"/>
    <property type="match status" value="1"/>
</dbReference>
<feature type="compositionally biased region" description="Polar residues" evidence="1">
    <location>
        <begin position="236"/>
        <end position="257"/>
    </location>
</feature>
<feature type="compositionally biased region" description="Low complexity" evidence="1">
    <location>
        <begin position="56"/>
        <end position="127"/>
    </location>
</feature>
<dbReference type="PROSITE" id="PS00108">
    <property type="entry name" value="PROTEIN_KINASE_ST"/>
    <property type="match status" value="1"/>
</dbReference>
<dbReference type="SUPFAM" id="SSF56112">
    <property type="entry name" value="Protein kinase-like (PK-like)"/>
    <property type="match status" value="1"/>
</dbReference>
<keyword evidence="2" id="KW-1133">Transmembrane helix</keyword>
<dbReference type="InterPro" id="IPR051681">
    <property type="entry name" value="Ser/Thr_Kinases-Pseudokinases"/>
</dbReference>
<dbReference type="STRING" id="157072.A0A024UAN8"/>
<proteinExistence type="predicted"/>
<evidence type="ECO:0000256" key="2">
    <source>
        <dbReference type="SAM" id="Phobius"/>
    </source>
</evidence>
<feature type="signal peptide" evidence="3">
    <location>
        <begin position="1"/>
        <end position="17"/>
    </location>
</feature>
<keyword evidence="3" id="KW-0732">Signal</keyword>
<dbReference type="InterPro" id="IPR011009">
    <property type="entry name" value="Kinase-like_dom_sf"/>
</dbReference>
<dbReference type="OrthoDB" id="4062651at2759"/>
<evidence type="ECO:0000256" key="1">
    <source>
        <dbReference type="SAM" id="MobiDB-lite"/>
    </source>
</evidence>
<dbReference type="SMART" id="SM00220">
    <property type="entry name" value="S_TKc"/>
    <property type="match status" value="1"/>
</dbReference>
<dbReference type="PANTHER" id="PTHR44329">
    <property type="entry name" value="SERINE/THREONINE-PROTEIN KINASE TNNI3K-RELATED"/>
    <property type="match status" value="1"/>
</dbReference>
<dbReference type="AlphaFoldDB" id="A0A024UAN8"/>
<dbReference type="eggNOG" id="KOG0192">
    <property type="taxonomic scope" value="Eukaryota"/>
</dbReference>
<gene>
    <name evidence="5" type="ORF">H310_04787</name>
</gene>
<dbReference type="InterPro" id="IPR000719">
    <property type="entry name" value="Prot_kinase_dom"/>
</dbReference>
<reference evidence="5" key="1">
    <citation type="submission" date="2013-12" db="EMBL/GenBank/DDBJ databases">
        <title>The Genome Sequence of Aphanomyces invadans NJM9701.</title>
        <authorList>
            <consortium name="The Broad Institute Genomics Platform"/>
            <person name="Russ C."/>
            <person name="Tyler B."/>
            <person name="van West P."/>
            <person name="Dieguez-Uribeondo J."/>
            <person name="Young S.K."/>
            <person name="Zeng Q."/>
            <person name="Gargeya S."/>
            <person name="Fitzgerald M."/>
            <person name="Abouelleil A."/>
            <person name="Alvarado L."/>
            <person name="Chapman S.B."/>
            <person name="Gainer-Dewar J."/>
            <person name="Goldberg J."/>
            <person name="Griggs A."/>
            <person name="Gujja S."/>
            <person name="Hansen M."/>
            <person name="Howarth C."/>
            <person name="Imamovic A."/>
            <person name="Ireland A."/>
            <person name="Larimer J."/>
            <person name="McCowan C."/>
            <person name="Murphy C."/>
            <person name="Pearson M."/>
            <person name="Poon T.W."/>
            <person name="Priest M."/>
            <person name="Roberts A."/>
            <person name="Saif S."/>
            <person name="Shea T."/>
            <person name="Sykes S."/>
            <person name="Wortman J."/>
            <person name="Nusbaum C."/>
            <person name="Birren B."/>
        </authorList>
    </citation>
    <scope>NUCLEOTIDE SEQUENCE [LARGE SCALE GENOMIC DNA]</scope>
    <source>
        <strain evidence="5">NJM9701</strain>
    </source>
</reference>
<dbReference type="GO" id="GO:0004674">
    <property type="term" value="F:protein serine/threonine kinase activity"/>
    <property type="evidence" value="ECO:0007669"/>
    <property type="project" value="TreeGrafter"/>
</dbReference>
<dbReference type="InterPro" id="IPR008271">
    <property type="entry name" value="Ser/Thr_kinase_AS"/>
</dbReference>
<dbReference type="GeneID" id="20081837"/>
<organism evidence="5">
    <name type="scientific">Aphanomyces invadans</name>
    <dbReference type="NCBI Taxonomy" id="157072"/>
    <lineage>
        <taxon>Eukaryota</taxon>
        <taxon>Sar</taxon>
        <taxon>Stramenopiles</taxon>
        <taxon>Oomycota</taxon>
        <taxon>Saprolegniomycetes</taxon>
        <taxon>Saprolegniales</taxon>
        <taxon>Verrucalvaceae</taxon>
        <taxon>Aphanomyces</taxon>
    </lineage>
</organism>